<name>A0A2A6B7J1_PRIPA</name>
<reference evidence="2" key="1">
    <citation type="journal article" date="2008" name="Nat. Genet.">
        <title>The Pristionchus pacificus genome provides a unique perspective on nematode lifestyle and parasitism.</title>
        <authorList>
            <person name="Dieterich C."/>
            <person name="Clifton S.W."/>
            <person name="Schuster L.N."/>
            <person name="Chinwalla A."/>
            <person name="Delehaunty K."/>
            <person name="Dinkelacker I."/>
            <person name="Fulton L."/>
            <person name="Fulton R."/>
            <person name="Godfrey J."/>
            <person name="Minx P."/>
            <person name="Mitreva M."/>
            <person name="Roeseler W."/>
            <person name="Tian H."/>
            <person name="Witte H."/>
            <person name="Yang S.P."/>
            <person name="Wilson R.K."/>
            <person name="Sommer R.J."/>
        </authorList>
    </citation>
    <scope>NUCLEOTIDE SEQUENCE [LARGE SCALE GENOMIC DNA]</scope>
    <source>
        <strain evidence="2">PS312</strain>
    </source>
</reference>
<dbReference type="InterPro" id="IPR052883">
    <property type="entry name" value="Hisactophilin"/>
</dbReference>
<dbReference type="Gene3D" id="2.80.10.50">
    <property type="match status" value="2"/>
</dbReference>
<proteinExistence type="predicted"/>
<dbReference type="PANTHER" id="PTHR33351:SF1">
    <property type="entry name" value="IG-LIKE DOMAIN-CONTAINING PROTEIN-RELATED"/>
    <property type="match status" value="1"/>
</dbReference>
<accession>A0A8R1YBD6</accession>
<sequence>NFQYSHSLSCLSSLISTIVRLAMRSQPLLAFLLFTVVARTTVSARAPPTVSNRTLPYPHAHRSPRATTTLMQELLGPSGGKRTLKAYNGKYLTDFKNHITLFVWSNAPSQYFHIERINDNEITHWWFGQSSTARVAKEWEMLTPVKNNDGTWSFKSRWNKWMSAVREGYDGIDVAHSTVSARTPSSVPNRTLPFPHPPRSLRATTNLMQELLGPNGGKRTLKAFNGKYLTEFKAHWILMVWSNGAPEQYFYIEQINDNEVALKSATGWYITHWWFGQSSTARVAKEWEMLTPVKNNDGTWSFKSRWNKWMSAVYEENGVTSVTFEPKRYGPSENWLLE</sequence>
<dbReference type="EnsemblMetazoa" id="PPA16617.1">
    <property type="protein sequence ID" value="PPA16617.1"/>
    <property type="gene ID" value="WBGene00106171"/>
</dbReference>
<dbReference type="GO" id="GO:0030041">
    <property type="term" value="P:actin filament polymerization"/>
    <property type="evidence" value="ECO:0000318"/>
    <property type="project" value="GO_Central"/>
</dbReference>
<dbReference type="GO" id="GO:0015629">
    <property type="term" value="C:actin cytoskeleton"/>
    <property type="evidence" value="ECO:0000318"/>
    <property type="project" value="GO_Central"/>
</dbReference>
<dbReference type="InterPro" id="IPR008999">
    <property type="entry name" value="Actin-crosslinking"/>
</dbReference>
<gene>
    <name evidence="1" type="primary">WBGene00106171</name>
</gene>
<dbReference type="CDD" id="cd00257">
    <property type="entry name" value="beta-trefoil_FSCN-like"/>
    <property type="match status" value="2"/>
</dbReference>
<dbReference type="GO" id="GO:0051015">
    <property type="term" value="F:actin filament binding"/>
    <property type="evidence" value="ECO:0000318"/>
    <property type="project" value="GO_Central"/>
</dbReference>
<dbReference type="PANTHER" id="PTHR33351">
    <property type="entry name" value="HISACTOPHILIN-1-RELATED"/>
    <property type="match status" value="1"/>
</dbReference>
<reference evidence="1" key="2">
    <citation type="submission" date="2022-06" db="UniProtKB">
        <authorList>
            <consortium name="EnsemblMetazoa"/>
        </authorList>
    </citation>
    <scope>IDENTIFICATION</scope>
    <source>
        <strain evidence="1">PS312</strain>
    </source>
</reference>
<dbReference type="AlphaFoldDB" id="A0A2A6B7J1"/>
<protein>
    <submittedName>
        <fullName evidence="1">Uncharacterized protein</fullName>
    </submittedName>
</protein>
<evidence type="ECO:0000313" key="2">
    <source>
        <dbReference type="Proteomes" id="UP000005239"/>
    </source>
</evidence>
<dbReference type="SUPFAM" id="SSF50405">
    <property type="entry name" value="Actin-crosslinking proteins"/>
    <property type="match status" value="2"/>
</dbReference>
<accession>A0A2A6B7J1</accession>
<keyword evidence="2" id="KW-1185">Reference proteome</keyword>
<organism evidence="1 2">
    <name type="scientific">Pristionchus pacificus</name>
    <name type="common">Parasitic nematode worm</name>
    <dbReference type="NCBI Taxonomy" id="54126"/>
    <lineage>
        <taxon>Eukaryota</taxon>
        <taxon>Metazoa</taxon>
        <taxon>Ecdysozoa</taxon>
        <taxon>Nematoda</taxon>
        <taxon>Chromadorea</taxon>
        <taxon>Rhabditida</taxon>
        <taxon>Rhabditina</taxon>
        <taxon>Diplogasteromorpha</taxon>
        <taxon>Diplogasteroidea</taxon>
        <taxon>Neodiplogasteridae</taxon>
        <taxon>Pristionchus</taxon>
    </lineage>
</organism>
<dbReference type="Proteomes" id="UP000005239">
    <property type="component" value="Unassembled WGS sequence"/>
</dbReference>
<evidence type="ECO:0000313" key="1">
    <source>
        <dbReference type="EnsemblMetazoa" id="PPA16617.1"/>
    </source>
</evidence>